<dbReference type="EMBL" id="QUMS01000001">
    <property type="protein sequence ID" value="REG11671.1"/>
    <property type="molecule type" value="Genomic_DNA"/>
</dbReference>
<dbReference type="Proteomes" id="UP000256388">
    <property type="component" value="Unassembled WGS sequence"/>
</dbReference>
<dbReference type="NCBIfam" id="NF000722">
    <property type="entry name" value="PRK00042.2-1"/>
    <property type="match status" value="1"/>
</dbReference>
<dbReference type="PANTHER" id="PTHR21139">
    <property type="entry name" value="TRIOSEPHOSPHATE ISOMERASE"/>
    <property type="match status" value="1"/>
</dbReference>
<dbReference type="UniPathway" id="UPA00109">
    <property type="reaction ID" value="UER00189"/>
</dbReference>
<keyword evidence="3" id="KW-0963">Cytoplasm</keyword>
<dbReference type="Pfam" id="PF00121">
    <property type="entry name" value="TIM"/>
    <property type="match status" value="1"/>
</dbReference>
<evidence type="ECO:0000313" key="4">
    <source>
        <dbReference type="EMBL" id="REG11671.1"/>
    </source>
</evidence>
<dbReference type="PROSITE" id="PS51440">
    <property type="entry name" value="TIM_2"/>
    <property type="match status" value="1"/>
</dbReference>
<dbReference type="NCBIfam" id="TIGR00419">
    <property type="entry name" value="tim"/>
    <property type="match status" value="1"/>
</dbReference>
<keyword evidence="3" id="KW-0312">Gluconeogenesis</keyword>
<dbReference type="GO" id="GO:0046166">
    <property type="term" value="P:glyceraldehyde-3-phosphate biosynthetic process"/>
    <property type="evidence" value="ECO:0007669"/>
    <property type="project" value="TreeGrafter"/>
</dbReference>
<dbReference type="Gene3D" id="3.20.20.70">
    <property type="entry name" value="Aldolase class I"/>
    <property type="match status" value="1"/>
</dbReference>
<proteinExistence type="inferred from homology"/>
<dbReference type="GO" id="GO:0005829">
    <property type="term" value="C:cytosol"/>
    <property type="evidence" value="ECO:0007669"/>
    <property type="project" value="TreeGrafter"/>
</dbReference>
<dbReference type="RefSeq" id="WP_116224791.1">
    <property type="nucleotide sequence ID" value="NZ_AP018437.1"/>
</dbReference>
<gene>
    <name evidence="4" type="ORF">DFR64_1563</name>
</gene>
<dbReference type="UniPathway" id="UPA00138"/>
<comment type="subunit">
    <text evidence="3">Homodimer.</text>
</comment>
<protein>
    <recommendedName>
        <fullName evidence="3">Triosephosphate isomerase</fullName>
        <ecNumber evidence="3">5.3.1.1</ecNumber>
    </recommendedName>
</protein>
<keyword evidence="2 3" id="KW-0413">Isomerase</keyword>
<evidence type="ECO:0000313" key="5">
    <source>
        <dbReference type="Proteomes" id="UP000256388"/>
    </source>
</evidence>
<dbReference type="GO" id="GO:0006096">
    <property type="term" value="P:glycolytic process"/>
    <property type="evidence" value="ECO:0007669"/>
    <property type="project" value="UniProtKB-UniRule"/>
</dbReference>
<dbReference type="SUPFAM" id="SSF51351">
    <property type="entry name" value="Triosephosphate isomerase (TIM)"/>
    <property type="match status" value="1"/>
</dbReference>
<dbReference type="OrthoDB" id="9809429at2"/>
<keyword evidence="5" id="KW-1185">Reference proteome</keyword>
<comment type="subcellular location">
    <subcellularLocation>
        <location evidence="3">Cytoplasm</location>
    </subcellularLocation>
</comment>
<dbReference type="InterPro" id="IPR013785">
    <property type="entry name" value="Aldolase_TIM"/>
</dbReference>
<dbReference type="GO" id="GO:0019563">
    <property type="term" value="P:glycerol catabolic process"/>
    <property type="evidence" value="ECO:0007669"/>
    <property type="project" value="TreeGrafter"/>
</dbReference>
<evidence type="ECO:0000256" key="3">
    <source>
        <dbReference type="RuleBase" id="RU363013"/>
    </source>
</evidence>
<reference evidence="4 5" key="1">
    <citation type="submission" date="2018-08" db="EMBL/GenBank/DDBJ databases">
        <title>Genomic Encyclopedia of Type Strains, Phase IV (KMG-IV): sequencing the most valuable type-strain genomes for metagenomic binning, comparative biology and taxonomic classification.</title>
        <authorList>
            <person name="Goeker M."/>
        </authorList>
    </citation>
    <scope>NUCLEOTIDE SEQUENCE [LARGE SCALE GENOMIC DNA]</scope>
    <source>
        <strain evidence="4 5">DSM 23923</strain>
    </source>
</reference>
<evidence type="ECO:0000256" key="2">
    <source>
        <dbReference type="ARBA" id="ARBA00023235"/>
    </source>
</evidence>
<dbReference type="GO" id="GO:0006094">
    <property type="term" value="P:gluconeogenesis"/>
    <property type="evidence" value="ECO:0007669"/>
    <property type="project" value="UniProtKB-UniPathway"/>
</dbReference>
<dbReference type="GO" id="GO:0004807">
    <property type="term" value="F:triose-phosphate isomerase activity"/>
    <property type="evidence" value="ECO:0007669"/>
    <property type="project" value="UniProtKB-UniRule"/>
</dbReference>
<dbReference type="EC" id="5.3.1.1" evidence="3"/>
<comment type="pathway">
    <text evidence="3">Carbohydrate biosynthesis; gluconeogenesis.</text>
</comment>
<sequence>MKNLWIGTGWKMNHLMSDAMLYTDKIKDYCNQRHPSSNIFICVPFTVLYAVTEKLKDSQITVASQNVHWLDRGAATGEISPLMIKDAGASMVEIGHSERRAMFAETDMMVNAKVKAVLQNGLRPLVCIGETAQDKEMGLTIEKLTSQLKIAFHQVSPTQAENILVAYEPVWAIGESGSPASPEYADQVHAHIKKVLTEIFGKQAADIPVLYGGSVNPQNALPLISQEHIDGLFIGRAAWNVDGFINIISMVEDFVTSELPVE</sequence>
<comment type="caution">
    <text evidence="4">The sequence shown here is derived from an EMBL/GenBank/DDBJ whole genome shotgun (WGS) entry which is preliminary data.</text>
</comment>
<comment type="catalytic activity">
    <reaction evidence="3">
        <text>D-glyceraldehyde 3-phosphate = dihydroxyacetone phosphate</text>
        <dbReference type="Rhea" id="RHEA:18585"/>
        <dbReference type="ChEBI" id="CHEBI:57642"/>
        <dbReference type="ChEBI" id="CHEBI:59776"/>
        <dbReference type="EC" id="5.3.1.1"/>
    </reaction>
</comment>
<dbReference type="CDD" id="cd00311">
    <property type="entry name" value="TIM"/>
    <property type="match status" value="1"/>
</dbReference>
<comment type="pathway">
    <text evidence="3">Carbohydrate degradation; glycolysis; D-glyceraldehyde 3-phosphate from glycerone phosphate: step 1/1.</text>
</comment>
<evidence type="ECO:0000256" key="1">
    <source>
        <dbReference type="ARBA" id="ARBA00007422"/>
    </source>
</evidence>
<dbReference type="PANTHER" id="PTHR21139:SF42">
    <property type="entry name" value="TRIOSEPHOSPHATE ISOMERASE"/>
    <property type="match status" value="1"/>
</dbReference>
<dbReference type="AlphaFoldDB" id="A0A347ZR44"/>
<organism evidence="4 5">
    <name type="scientific">Pelolinea submarina</name>
    <dbReference type="NCBI Taxonomy" id="913107"/>
    <lineage>
        <taxon>Bacteria</taxon>
        <taxon>Bacillati</taxon>
        <taxon>Chloroflexota</taxon>
        <taxon>Anaerolineae</taxon>
        <taxon>Anaerolineales</taxon>
        <taxon>Anaerolineaceae</taxon>
        <taxon>Pelolinea</taxon>
    </lineage>
</organism>
<dbReference type="InterPro" id="IPR035990">
    <property type="entry name" value="TIM_sf"/>
</dbReference>
<dbReference type="InterPro" id="IPR000652">
    <property type="entry name" value="Triosephosphate_isomerase"/>
</dbReference>
<accession>A0A347ZR44</accession>
<keyword evidence="3" id="KW-0324">Glycolysis</keyword>
<comment type="similarity">
    <text evidence="1 3">Belongs to the triosephosphate isomerase family.</text>
</comment>
<name>A0A347ZR44_9CHLR</name>